<evidence type="ECO:0000313" key="3">
    <source>
        <dbReference type="Proteomes" id="UP000094313"/>
    </source>
</evidence>
<dbReference type="OrthoDB" id="1233056at2"/>
<reference evidence="2 3" key="1">
    <citation type="submission" date="2016-08" db="EMBL/GenBank/DDBJ databases">
        <authorList>
            <person name="Seilhamer J.J."/>
        </authorList>
    </citation>
    <scope>NUCLEOTIDE SEQUENCE [LARGE SCALE GENOMIC DNA]</scope>
    <source>
        <strain evidence="2 3">DX4</strain>
    </source>
</reference>
<proteinExistence type="predicted"/>
<organism evidence="2 3">
    <name type="scientific">Pedobacter steynii</name>
    <dbReference type="NCBI Taxonomy" id="430522"/>
    <lineage>
        <taxon>Bacteria</taxon>
        <taxon>Pseudomonadati</taxon>
        <taxon>Bacteroidota</taxon>
        <taxon>Sphingobacteriia</taxon>
        <taxon>Sphingobacteriales</taxon>
        <taxon>Sphingobacteriaceae</taxon>
        <taxon>Pedobacter</taxon>
    </lineage>
</organism>
<name>A0A1D7QBD4_9SPHI</name>
<accession>A0A1D7QBD4</accession>
<keyword evidence="3" id="KW-1185">Reference proteome</keyword>
<evidence type="ECO:0000259" key="1">
    <source>
        <dbReference type="PROSITE" id="PS51688"/>
    </source>
</evidence>
<dbReference type="InterPro" id="IPR030392">
    <property type="entry name" value="S74_ICA"/>
</dbReference>
<sequence>MAEIPFIDNAYIDEIIKAAEAYNPALNKTQGIKLRELIKRLRDRMEQGQANVVHIAGDELITGRKTFTQISAEELSFVKNGYASILKNPLDQDQNYVYTLPKENGELALKGNINKEDIGLGSVDNTSDINKPVSQATQTALDTKINKSEKAAANGVATLDSNGKLLSTQIPSIAITDTFVVNNEAAMLAVSGANEGDVAVRTDLKKSYILVQSPASAVANWQELLSPTDAVQSVNGYTGNVTLTTSDVSESGRLYHTAERVNDILNPRLATGQTVGANTTGNAATSAFSNNSEKWNNLSYSGIDNNAPAYFMSSNGAGIYGYSTTSNVKSILGIPAAGINLQTVLEAGASTSISPSFSAGLITSNGSNSWAEFVAPDGSRRWYGGSSPSDKLTINQLGYVGVLTTNPVVALDVEGSVRAKTIFSDGASGTYREFQYRTNGVLRWDIFADTAAESGANSGSHFGITRYADNGDYLGTVFSANRTTGDISLGGNTAVAGSITATTFVGSLTGNASSSSLWEGQKYLGHLHDGAPQYVLAFNPENSTWMPSISGHRYGGFGTDANTTAEHTSSFTYALNAPFNGTLMHFGARGYGTQFNTQYGDGRRLGFRTFNGDTGSWNPWFQIYHQANIDVLKSDLAYSGNQINTGIATAGYDVGVSSMLRWANYGDQHVIFDASKSLSPTGVAIGNRDPQIPWEPTYPTLMGWNGAGTYGVRVDSSRIADKATLWGGRPADLDSINNAGEYFLVRNSDGGVRLAEINGVRGLLNETLDTVAARNPALGRSITLNSSNTIHYNNEDNSVAARADNRGNILHKYMARHSDGGTIRYAENWWTGTAYLSVAAAPNGFNFNNRIVAGGVEGTSYTQANLELYSHVSGGIAPRLSFHYAGAVASQLTIEADGSIAAMNNPGVAYEKFKASSIYANGQVYSGGGSEGGFSNINYAQNHNNIWRLDNAREYGLGYYQNWNSAGLDYIGFHFGDRNTPVFHVNQSGLASARQGFQGTNYGAGLVGLYDATKYQEVFSMGAAYRSVMDGSGLANHYGIVWTHSNAGGESIAGLGHQALFTEAGQTQSAIGHGIWTRHNISANGNIYANGNVSSGGALKGVRVDSDTWFYSTGQSGLYSSSFGNGFYPVDASQWRFYNDSSTHVLLSFSAQGQNNVKGYIHGSVSGQFGFLNAAGGWSLRHEPSEGWWHANSMVCTDWFRSEGNTGWYNSTYAGGIHMVDSSWVRTYAGKGFLVEGGTGIQAEIFRSTGSGYKSYNHRGMLGDYDENGTTDKIIWTIGAQWNEISNMYGLGYSYSSKYANGHQLVFRNAGTVRASIRVEDGSAWFDGTISAGGDVVSFYSDSRLKKNLQPLENALDKISLLKGYTYNSNELAVSLGAAPDMTTKYVGLMAQDLLEVLPEAVKSAPFDKNADGTSKSEENYLTIQYEKIVPLLIEAVKELKSVVNEQEAKIKLLEEKN</sequence>
<dbReference type="KEGG" id="psty:BFS30_01730"/>
<gene>
    <name evidence="2" type="ORF">BFS30_01730</name>
</gene>
<dbReference type="Proteomes" id="UP000094313">
    <property type="component" value="Chromosome"/>
</dbReference>
<dbReference type="Pfam" id="PF13884">
    <property type="entry name" value="Peptidase_S74"/>
    <property type="match status" value="1"/>
</dbReference>
<feature type="domain" description="Peptidase S74" evidence="1">
    <location>
        <begin position="1341"/>
        <end position="1451"/>
    </location>
</feature>
<dbReference type="RefSeq" id="WP_069377689.1">
    <property type="nucleotide sequence ID" value="NZ_CP017141.1"/>
</dbReference>
<dbReference type="PROSITE" id="PS51688">
    <property type="entry name" value="ICA"/>
    <property type="match status" value="1"/>
</dbReference>
<protein>
    <recommendedName>
        <fullName evidence="1">Peptidase S74 domain-containing protein</fullName>
    </recommendedName>
</protein>
<dbReference type="EMBL" id="CP017141">
    <property type="protein sequence ID" value="AOM75993.1"/>
    <property type="molecule type" value="Genomic_DNA"/>
</dbReference>
<evidence type="ECO:0000313" key="2">
    <source>
        <dbReference type="EMBL" id="AOM75993.1"/>
    </source>
</evidence>